<dbReference type="GO" id="GO:0003700">
    <property type="term" value="F:DNA-binding transcription factor activity"/>
    <property type="evidence" value="ECO:0007669"/>
    <property type="project" value="InterPro"/>
</dbReference>
<evidence type="ECO:0000256" key="1">
    <source>
        <dbReference type="ARBA" id="ARBA00005384"/>
    </source>
</evidence>
<dbReference type="EMBL" id="AYSO01000019">
    <property type="protein sequence ID" value="KIE45562.1"/>
    <property type="molecule type" value="Genomic_DNA"/>
</dbReference>
<gene>
    <name evidence="7" type="ORF">U732_2726</name>
</gene>
<name>A0A0C1QX34_9CLOT</name>
<accession>A0A0C1QX34</accession>
<dbReference type="RefSeq" id="WP_039635331.1">
    <property type="nucleotide sequence ID" value="NZ_AYSO01000019.1"/>
</dbReference>
<keyword evidence="7" id="KW-0808">Transferase</keyword>
<keyword evidence="3" id="KW-0805">Transcription regulation</keyword>
<feature type="domain" description="HTH gntR-type" evidence="6">
    <location>
        <begin position="12"/>
        <end position="80"/>
    </location>
</feature>
<dbReference type="InterPro" id="IPR004839">
    <property type="entry name" value="Aminotransferase_I/II_large"/>
</dbReference>
<proteinExistence type="inferred from homology"/>
<sequence>MITVIFDDKKEEPLYEQLYMHIRHMIEEGSLKAGEKLPSKRAFSSHLQVSQVTVENAYNQLKAEGYINAVEKKGYYVQQVEFIPKVKSKVEWEVKHETQSSSDIKFDLKTNTVDTSNFPFSVWTRLMRECLNNEADSLLKPVHPQGDIELRNVIAKYLQEFRNMNISAEQIVLGAGSEYLLGLITEMLPEHVFAVEDPGYYKTSCILQSRKVNMYSIPMDEEGMCIDELRNTSATVVQVTPSHHFPIGTIMSINRRRQLLQWASQSDERYIIEDDYDSEYRFVLKPIPTLQSLDHNDKVIYLNTFAKTLAPSLRIGYMVLPKKLLLHYREQLMFYSCTVSEFEQRTLRAFIQGGYYERHLNRMRKIYKNRRDTFLQGLMPLSHMISISGEDAGMHILLQVNNGMSEAQLIESAKNKGVGVYALSNYYIGKVQDTKTVVVGYASFTPSELKKIASLLVEAWK</sequence>
<dbReference type="Gene3D" id="1.10.10.10">
    <property type="entry name" value="Winged helix-like DNA-binding domain superfamily/Winged helix DNA-binding domain"/>
    <property type="match status" value="1"/>
</dbReference>
<dbReference type="Pfam" id="PF00155">
    <property type="entry name" value="Aminotran_1_2"/>
    <property type="match status" value="1"/>
</dbReference>
<comment type="similarity">
    <text evidence="1">In the C-terminal section; belongs to the class-I pyridoxal-phosphate-dependent aminotransferase family.</text>
</comment>
<dbReference type="InterPro" id="IPR015424">
    <property type="entry name" value="PyrdxlP-dep_Trfase"/>
</dbReference>
<evidence type="ECO:0000256" key="4">
    <source>
        <dbReference type="ARBA" id="ARBA00023125"/>
    </source>
</evidence>
<dbReference type="CDD" id="cd07377">
    <property type="entry name" value="WHTH_GntR"/>
    <property type="match status" value="1"/>
</dbReference>
<dbReference type="Gene3D" id="3.40.640.10">
    <property type="entry name" value="Type I PLP-dependent aspartate aminotransferase-like (Major domain)"/>
    <property type="match status" value="1"/>
</dbReference>
<keyword evidence="2" id="KW-0663">Pyridoxal phosphate</keyword>
<dbReference type="SUPFAM" id="SSF46785">
    <property type="entry name" value="Winged helix' DNA-binding domain"/>
    <property type="match status" value="1"/>
</dbReference>
<evidence type="ECO:0000259" key="6">
    <source>
        <dbReference type="PROSITE" id="PS50949"/>
    </source>
</evidence>
<dbReference type="Proteomes" id="UP000031366">
    <property type="component" value="Unassembled WGS sequence"/>
</dbReference>
<comment type="caution">
    <text evidence="7">The sequence shown here is derived from an EMBL/GenBank/DDBJ whole genome shotgun (WGS) entry which is preliminary data.</text>
</comment>
<dbReference type="GO" id="GO:0003677">
    <property type="term" value="F:DNA binding"/>
    <property type="evidence" value="ECO:0007669"/>
    <property type="project" value="UniProtKB-KW"/>
</dbReference>
<dbReference type="CDD" id="cd00609">
    <property type="entry name" value="AAT_like"/>
    <property type="match status" value="1"/>
</dbReference>
<dbReference type="SUPFAM" id="SSF53383">
    <property type="entry name" value="PLP-dependent transferases"/>
    <property type="match status" value="1"/>
</dbReference>
<dbReference type="PANTHER" id="PTHR46577">
    <property type="entry name" value="HTH-TYPE TRANSCRIPTIONAL REGULATORY PROTEIN GABR"/>
    <property type="match status" value="1"/>
</dbReference>
<keyword evidence="4" id="KW-0238">DNA-binding</keyword>
<dbReference type="SMART" id="SM00345">
    <property type="entry name" value="HTH_GNTR"/>
    <property type="match status" value="1"/>
</dbReference>
<reference evidence="7 8" key="1">
    <citation type="journal article" date="2015" name="Infect. Genet. Evol.">
        <title>Genomic sequences of six botulinum neurotoxin-producing strains representing three clostridial species illustrate the mobility and diversity of botulinum neurotoxin genes.</title>
        <authorList>
            <person name="Smith T.J."/>
            <person name="Hill K.K."/>
            <person name="Xie G."/>
            <person name="Foley B.T."/>
            <person name="Williamson C.H."/>
            <person name="Foster J.T."/>
            <person name="Johnson S.L."/>
            <person name="Chertkov O."/>
            <person name="Teshima H."/>
            <person name="Gibbons H.S."/>
            <person name="Johnsky L.A."/>
            <person name="Karavis M.A."/>
            <person name="Smith L.A."/>
        </authorList>
    </citation>
    <scope>NUCLEOTIDE SEQUENCE [LARGE SCALE GENOMIC DNA]</scope>
    <source>
        <strain evidence="7 8">CDC 2741</strain>
    </source>
</reference>
<evidence type="ECO:0000313" key="8">
    <source>
        <dbReference type="Proteomes" id="UP000031366"/>
    </source>
</evidence>
<evidence type="ECO:0000313" key="7">
    <source>
        <dbReference type="EMBL" id="KIE45562.1"/>
    </source>
</evidence>
<evidence type="ECO:0000256" key="3">
    <source>
        <dbReference type="ARBA" id="ARBA00023015"/>
    </source>
</evidence>
<dbReference type="PROSITE" id="PS50949">
    <property type="entry name" value="HTH_GNTR"/>
    <property type="match status" value="1"/>
</dbReference>
<dbReference type="InterPro" id="IPR051446">
    <property type="entry name" value="HTH_trans_reg/aminotransferase"/>
</dbReference>
<keyword evidence="5" id="KW-0804">Transcription</keyword>
<dbReference type="PANTHER" id="PTHR46577:SF1">
    <property type="entry name" value="HTH-TYPE TRANSCRIPTIONAL REGULATORY PROTEIN GABR"/>
    <property type="match status" value="1"/>
</dbReference>
<protein>
    <submittedName>
        <fullName evidence="7">Aminotransferase class I and II family protein</fullName>
    </submittedName>
</protein>
<dbReference type="GO" id="GO:0008483">
    <property type="term" value="F:transaminase activity"/>
    <property type="evidence" value="ECO:0007669"/>
    <property type="project" value="UniProtKB-KW"/>
</dbReference>
<dbReference type="InterPro" id="IPR036388">
    <property type="entry name" value="WH-like_DNA-bd_sf"/>
</dbReference>
<keyword evidence="8" id="KW-1185">Reference proteome</keyword>
<dbReference type="InterPro" id="IPR000524">
    <property type="entry name" value="Tscrpt_reg_HTH_GntR"/>
</dbReference>
<dbReference type="AlphaFoldDB" id="A0A0C1QX34"/>
<evidence type="ECO:0000256" key="2">
    <source>
        <dbReference type="ARBA" id="ARBA00022898"/>
    </source>
</evidence>
<dbReference type="GO" id="GO:0030170">
    <property type="term" value="F:pyridoxal phosphate binding"/>
    <property type="evidence" value="ECO:0007669"/>
    <property type="project" value="InterPro"/>
</dbReference>
<dbReference type="Pfam" id="PF00392">
    <property type="entry name" value="GntR"/>
    <property type="match status" value="1"/>
</dbReference>
<keyword evidence="7" id="KW-0032">Aminotransferase</keyword>
<evidence type="ECO:0000256" key="5">
    <source>
        <dbReference type="ARBA" id="ARBA00023163"/>
    </source>
</evidence>
<organism evidence="7 8">
    <name type="scientific">Clostridium argentinense CDC 2741</name>
    <dbReference type="NCBI Taxonomy" id="1418104"/>
    <lineage>
        <taxon>Bacteria</taxon>
        <taxon>Bacillati</taxon>
        <taxon>Bacillota</taxon>
        <taxon>Clostridia</taxon>
        <taxon>Eubacteriales</taxon>
        <taxon>Clostridiaceae</taxon>
        <taxon>Clostridium</taxon>
    </lineage>
</organism>
<dbReference type="InterPro" id="IPR015421">
    <property type="entry name" value="PyrdxlP-dep_Trfase_major"/>
</dbReference>
<dbReference type="OrthoDB" id="9808770at2"/>
<dbReference type="InterPro" id="IPR036390">
    <property type="entry name" value="WH_DNA-bd_sf"/>
</dbReference>
<dbReference type="STRING" id="29341.RSJ17_20625"/>